<name>A0AA88ADE9_FICCA</name>
<dbReference type="Proteomes" id="UP001187192">
    <property type="component" value="Unassembled WGS sequence"/>
</dbReference>
<keyword evidence="2" id="KW-1185">Reference proteome</keyword>
<proteinExistence type="predicted"/>
<organism evidence="1 2">
    <name type="scientific">Ficus carica</name>
    <name type="common">Common fig</name>
    <dbReference type="NCBI Taxonomy" id="3494"/>
    <lineage>
        <taxon>Eukaryota</taxon>
        <taxon>Viridiplantae</taxon>
        <taxon>Streptophyta</taxon>
        <taxon>Embryophyta</taxon>
        <taxon>Tracheophyta</taxon>
        <taxon>Spermatophyta</taxon>
        <taxon>Magnoliopsida</taxon>
        <taxon>eudicotyledons</taxon>
        <taxon>Gunneridae</taxon>
        <taxon>Pentapetalae</taxon>
        <taxon>rosids</taxon>
        <taxon>fabids</taxon>
        <taxon>Rosales</taxon>
        <taxon>Moraceae</taxon>
        <taxon>Ficeae</taxon>
        <taxon>Ficus</taxon>
    </lineage>
</organism>
<reference evidence="1" key="1">
    <citation type="submission" date="2023-07" db="EMBL/GenBank/DDBJ databases">
        <title>draft genome sequence of fig (Ficus carica).</title>
        <authorList>
            <person name="Takahashi T."/>
            <person name="Nishimura K."/>
        </authorList>
    </citation>
    <scope>NUCLEOTIDE SEQUENCE</scope>
</reference>
<protein>
    <submittedName>
        <fullName evidence="1">Uncharacterized protein</fullName>
    </submittedName>
</protein>
<gene>
    <name evidence="1" type="ORF">TIFTF001_018944</name>
</gene>
<dbReference type="AlphaFoldDB" id="A0AA88ADE9"/>
<evidence type="ECO:0000313" key="1">
    <source>
        <dbReference type="EMBL" id="GMN49770.1"/>
    </source>
</evidence>
<dbReference type="EMBL" id="BTGU01000032">
    <property type="protein sequence ID" value="GMN49770.1"/>
    <property type="molecule type" value="Genomic_DNA"/>
</dbReference>
<comment type="caution">
    <text evidence="1">The sequence shown here is derived from an EMBL/GenBank/DDBJ whole genome shotgun (WGS) entry which is preliminary data.</text>
</comment>
<sequence length="69" mass="7317">MAFSISPTAIPPTKFMQSGCAEEMLSPTFAEVASTTPRSVSHRFAPIRRRQSDGTISACCATPTAPCLV</sequence>
<accession>A0AA88ADE9</accession>
<evidence type="ECO:0000313" key="2">
    <source>
        <dbReference type="Proteomes" id="UP001187192"/>
    </source>
</evidence>